<dbReference type="Proteomes" id="UP000663889">
    <property type="component" value="Unassembled WGS sequence"/>
</dbReference>
<reference evidence="3" key="1">
    <citation type="submission" date="2021-02" db="EMBL/GenBank/DDBJ databases">
        <authorList>
            <person name="Nowell W R."/>
        </authorList>
    </citation>
    <scope>NUCLEOTIDE SEQUENCE</scope>
</reference>
<gene>
    <name evidence="4" type="ORF">FNK824_LOCUS31827</name>
    <name evidence="3" type="ORF">OTI717_LOCUS25223</name>
    <name evidence="1" type="ORF">RFH988_LOCUS35169</name>
    <name evidence="2" type="ORF">SEV965_LOCUS36513</name>
</gene>
<organism evidence="3 5">
    <name type="scientific">Rotaria sordida</name>
    <dbReference type="NCBI Taxonomy" id="392033"/>
    <lineage>
        <taxon>Eukaryota</taxon>
        <taxon>Metazoa</taxon>
        <taxon>Spiralia</taxon>
        <taxon>Gnathifera</taxon>
        <taxon>Rotifera</taxon>
        <taxon>Eurotatoria</taxon>
        <taxon>Bdelloidea</taxon>
        <taxon>Philodinida</taxon>
        <taxon>Philodinidae</taxon>
        <taxon>Rotaria</taxon>
    </lineage>
</organism>
<accession>A0A819JE28</accession>
<dbReference type="EMBL" id="CAJOAX010004951">
    <property type="protein sequence ID" value="CAF3928656.1"/>
    <property type="molecule type" value="Genomic_DNA"/>
</dbReference>
<dbReference type="EMBL" id="CAJNOO010005222">
    <property type="protein sequence ID" value="CAF1409392.1"/>
    <property type="molecule type" value="Genomic_DNA"/>
</dbReference>
<dbReference type="Proteomes" id="UP000663882">
    <property type="component" value="Unassembled WGS sequence"/>
</dbReference>
<dbReference type="Proteomes" id="UP000663874">
    <property type="component" value="Unassembled WGS sequence"/>
</dbReference>
<dbReference type="EMBL" id="CAJNOU010006683">
    <property type="protein sequence ID" value="CAF1510109.1"/>
    <property type="molecule type" value="Genomic_DNA"/>
</dbReference>
<dbReference type="AlphaFoldDB" id="A0A819JE28"/>
<evidence type="ECO:0000313" key="2">
    <source>
        <dbReference type="EMBL" id="CAF1510109.1"/>
    </source>
</evidence>
<evidence type="ECO:0000313" key="3">
    <source>
        <dbReference type="EMBL" id="CAF3928656.1"/>
    </source>
</evidence>
<evidence type="ECO:0000313" key="1">
    <source>
        <dbReference type="EMBL" id="CAF1409392.1"/>
    </source>
</evidence>
<protein>
    <submittedName>
        <fullName evidence="3">Uncharacterized protein</fullName>
    </submittedName>
</protein>
<name>A0A819JE28_9BILA</name>
<proteinExistence type="predicted"/>
<comment type="caution">
    <text evidence="3">The sequence shown here is derived from an EMBL/GenBank/DDBJ whole genome shotgun (WGS) entry which is preliminary data.</text>
</comment>
<sequence>MNRRFRCGHLVLTRDGTIKKLELEDGGGSRFCNWDPIDMDFNSIHRNLIDIFKLEGSKLKTSLYDFRHQPLDINQYHSFFEYVNKNGLNCNSTIIYLCTHQADDNDNQMMILKKSKETPAISPSSSSLSISYSLNPQQKISIFPGAISSITSIENKHVDKYEDKFDQKQTYQSYVYSFEKANNDLVKNMRIFISQHSFDQILIQLFEYICIIKGYVSSVIQPLNQQIQHFIQNFQLYKQFEINLYSNSLNEVSNICQSVETLIKLNKKKFDYIQQFSMIINSFFEFYENLKILYNKWFENVEKNNTSNTLSSPLFHPIESISSTSSNSNIQISFEDHNEINVENSKEQLQTSLSLSDTFQPLSSIQKPSDDEKNTKFLLFQQLFAHLSNLLRSLNNQDSSSYSEMVELTISEIKDLRSNIDLCNDRSILNRDYFKKYNCTISGQVEKSYTGLMKAMRYLVRSLHRHQLRADKDNLIKESKRLSTTSSTIPQQ</sequence>
<dbReference type="OrthoDB" id="10036932at2759"/>
<dbReference type="EMBL" id="CAJOBE010010527">
    <property type="protein sequence ID" value="CAF4110473.1"/>
    <property type="molecule type" value="Genomic_DNA"/>
</dbReference>
<evidence type="ECO:0000313" key="5">
    <source>
        <dbReference type="Proteomes" id="UP000663823"/>
    </source>
</evidence>
<evidence type="ECO:0000313" key="4">
    <source>
        <dbReference type="EMBL" id="CAF4110473.1"/>
    </source>
</evidence>
<dbReference type="Proteomes" id="UP000663823">
    <property type="component" value="Unassembled WGS sequence"/>
</dbReference>